<dbReference type="Pfam" id="PF01196">
    <property type="entry name" value="Ribosomal_L17"/>
    <property type="match status" value="1"/>
</dbReference>
<evidence type="ECO:0000256" key="4">
    <source>
        <dbReference type="ARBA" id="ARBA00035494"/>
    </source>
</evidence>
<keyword evidence="3 5" id="KW-0687">Ribonucleoprotein</keyword>
<keyword evidence="2 5" id="KW-0689">Ribosomal protein</keyword>
<dbReference type="SUPFAM" id="SSF64263">
    <property type="entry name" value="Prokaryotic ribosomal protein L17"/>
    <property type="match status" value="1"/>
</dbReference>
<dbReference type="GO" id="GO:0003735">
    <property type="term" value="F:structural constituent of ribosome"/>
    <property type="evidence" value="ECO:0007669"/>
    <property type="project" value="InterPro"/>
</dbReference>
<evidence type="ECO:0000256" key="1">
    <source>
        <dbReference type="ARBA" id="ARBA00008777"/>
    </source>
</evidence>
<evidence type="ECO:0000256" key="6">
    <source>
        <dbReference type="RuleBase" id="RU000661"/>
    </source>
</evidence>
<dbReference type="PANTHER" id="PTHR14413">
    <property type="entry name" value="RIBOSOMAL PROTEIN L17"/>
    <property type="match status" value="1"/>
</dbReference>
<comment type="caution">
    <text evidence="7">The sequence shown here is derived from an EMBL/GenBank/DDBJ whole genome shotgun (WGS) entry which is preliminary data.</text>
</comment>
<evidence type="ECO:0000256" key="2">
    <source>
        <dbReference type="ARBA" id="ARBA00022980"/>
    </source>
</evidence>
<evidence type="ECO:0000256" key="5">
    <source>
        <dbReference type="RuleBase" id="RU000660"/>
    </source>
</evidence>
<dbReference type="Gene3D" id="3.90.1030.10">
    <property type="entry name" value="Ribosomal protein L17"/>
    <property type="match status" value="1"/>
</dbReference>
<dbReference type="EMBL" id="VMFF01000013">
    <property type="protein sequence ID" value="TSC66150.1"/>
    <property type="molecule type" value="Genomic_DNA"/>
</dbReference>
<dbReference type="InterPro" id="IPR000456">
    <property type="entry name" value="Ribosomal_bL17"/>
</dbReference>
<dbReference type="GO" id="GO:0006412">
    <property type="term" value="P:translation"/>
    <property type="evidence" value="ECO:0007669"/>
    <property type="project" value="InterPro"/>
</dbReference>
<dbReference type="AlphaFoldDB" id="A0A554JCZ1"/>
<proteinExistence type="inferred from homology"/>
<protein>
    <recommendedName>
        <fullName evidence="4 6">50S ribosomal protein L17</fullName>
    </recommendedName>
</protein>
<dbReference type="InterPro" id="IPR036373">
    <property type="entry name" value="Ribosomal_bL17_sf"/>
</dbReference>
<dbReference type="GO" id="GO:0022625">
    <property type="term" value="C:cytosolic large ribosomal subunit"/>
    <property type="evidence" value="ECO:0007669"/>
    <property type="project" value="TreeGrafter"/>
</dbReference>
<name>A0A554JCZ1_9BACT</name>
<sequence length="115" mass="12999">MRHRISKTKKLGRGMDSRRKLLRSMASAVIVYEQIETTPANAKALRSYVDKMITKGKLKTLHGHRQLLADLNTNAAKKVTEVLAERFKDRKGGYTRILISGKSKDGAKKYIVELT</sequence>
<organism evidence="7 8">
    <name type="scientific">Candidatus Doudnabacteria bacterium Gr01-1014_77</name>
    <dbReference type="NCBI Taxonomy" id="2017133"/>
    <lineage>
        <taxon>Bacteria</taxon>
        <taxon>Candidatus Doudnaibacteriota</taxon>
    </lineage>
</organism>
<evidence type="ECO:0000256" key="3">
    <source>
        <dbReference type="ARBA" id="ARBA00023274"/>
    </source>
</evidence>
<reference evidence="7 8" key="1">
    <citation type="submission" date="2017-07" db="EMBL/GenBank/DDBJ databases">
        <title>Mechanisms for carbon and nitrogen cycling indicate functional differentiation within the Candidate Phyla Radiation.</title>
        <authorList>
            <person name="Danczak R.E."/>
            <person name="Johnston M.D."/>
            <person name="Kenah C."/>
            <person name="Slattery M."/>
            <person name="Wrighton K.C."/>
            <person name="Wilkins M.J."/>
        </authorList>
    </citation>
    <scope>NUCLEOTIDE SEQUENCE [LARGE SCALE GENOMIC DNA]</scope>
    <source>
        <strain evidence="7">Gr01-1014_77</strain>
    </source>
</reference>
<comment type="similarity">
    <text evidence="1 5">Belongs to the bacterial ribosomal protein bL17 family.</text>
</comment>
<evidence type="ECO:0000313" key="7">
    <source>
        <dbReference type="EMBL" id="TSC66150.1"/>
    </source>
</evidence>
<dbReference type="Proteomes" id="UP000319613">
    <property type="component" value="Unassembled WGS sequence"/>
</dbReference>
<accession>A0A554JCZ1</accession>
<gene>
    <name evidence="7" type="ORF">G01um101477_201</name>
</gene>
<dbReference type="PANTHER" id="PTHR14413:SF16">
    <property type="entry name" value="LARGE RIBOSOMAL SUBUNIT PROTEIN BL17M"/>
    <property type="match status" value="1"/>
</dbReference>
<dbReference type="NCBIfam" id="TIGR00059">
    <property type="entry name" value="L17"/>
    <property type="match status" value="1"/>
</dbReference>
<evidence type="ECO:0000313" key="8">
    <source>
        <dbReference type="Proteomes" id="UP000319613"/>
    </source>
</evidence>